<dbReference type="EMBL" id="BKCJ010004592">
    <property type="protein sequence ID" value="GEU61953.1"/>
    <property type="molecule type" value="Genomic_DNA"/>
</dbReference>
<name>A0A6L2LJH0_TANCI</name>
<accession>A0A6L2LJH0</accession>
<comment type="caution">
    <text evidence="1">The sequence shown here is derived from an EMBL/GenBank/DDBJ whole genome shotgun (WGS) entry which is preliminary data.</text>
</comment>
<gene>
    <name evidence="1" type="ORF">Tci_033931</name>
</gene>
<dbReference type="AlphaFoldDB" id="A0A6L2LJH0"/>
<reference evidence="1" key="1">
    <citation type="journal article" date="2019" name="Sci. Rep.">
        <title>Draft genome of Tanacetum cinerariifolium, the natural source of mosquito coil.</title>
        <authorList>
            <person name="Yamashiro T."/>
            <person name="Shiraishi A."/>
            <person name="Satake H."/>
            <person name="Nakayama K."/>
        </authorList>
    </citation>
    <scope>NUCLEOTIDE SEQUENCE</scope>
</reference>
<evidence type="ECO:0000313" key="1">
    <source>
        <dbReference type="EMBL" id="GEU61953.1"/>
    </source>
</evidence>
<proteinExistence type="predicted"/>
<sequence>MRGEVVVVGGGSEWRLCRGGGGGEVMAVVVVRGVGDVDWWICDDGGDSGSVWRLRRLMGKVAWRGDEDDEVVRRSRW</sequence>
<organism evidence="1">
    <name type="scientific">Tanacetum cinerariifolium</name>
    <name type="common">Dalmatian daisy</name>
    <name type="synonym">Chrysanthemum cinerariifolium</name>
    <dbReference type="NCBI Taxonomy" id="118510"/>
    <lineage>
        <taxon>Eukaryota</taxon>
        <taxon>Viridiplantae</taxon>
        <taxon>Streptophyta</taxon>
        <taxon>Embryophyta</taxon>
        <taxon>Tracheophyta</taxon>
        <taxon>Spermatophyta</taxon>
        <taxon>Magnoliopsida</taxon>
        <taxon>eudicotyledons</taxon>
        <taxon>Gunneridae</taxon>
        <taxon>Pentapetalae</taxon>
        <taxon>asterids</taxon>
        <taxon>campanulids</taxon>
        <taxon>Asterales</taxon>
        <taxon>Asteraceae</taxon>
        <taxon>Asteroideae</taxon>
        <taxon>Anthemideae</taxon>
        <taxon>Anthemidinae</taxon>
        <taxon>Tanacetum</taxon>
    </lineage>
</organism>
<protein>
    <submittedName>
        <fullName evidence="1">Uncharacterized protein</fullName>
    </submittedName>
</protein>